<proteinExistence type="predicted"/>
<evidence type="ECO:0000313" key="2">
    <source>
        <dbReference type="Proteomes" id="UP000250235"/>
    </source>
</evidence>
<dbReference type="AlphaFoldDB" id="A0A2Z7BN87"/>
<dbReference type="EMBL" id="KV003936">
    <property type="protein sequence ID" value="KZV36083.1"/>
    <property type="molecule type" value="Genomic_DNA"/>
</dbReference>
<evidence type="ECO:0000313" key="1">
    <source>
        <dbReference type="EMBL" id="KZV36083.1"/>
    </source>
</evidence>
<protein>
    <submittedName>
        <fullName evidence="1">Uncharacterized protein</fullName>
    </submittedName>
</protein>
<gene>
    <name evidence="1" type="ORF">F511_23280</name>
</gene>
<name>A0A2Z7BN87_9LAMI</name>
<keyword evidence="2" id="KW-1185">Reference proteome</keyword>
<accession>A0A2Z7BN87</accession>
<sequence length="95" mass="10362">MAQKTTIVVSEHWFERVEPDPSAVGCPVRGEVEYQLTGTLTPKCWPLGCSVSLPRVTPHRARQGVPNKGTLTAHRECVEESHVLGTPCPVPTLCT</sequence>
<reference evidence="1 2" key="1">
    <citation type="journal article" date="2015" name="Proc. Natl. Acad. Sci. U.S.A.">
        <title>The resurrection genome of Boea hygrometrica: A blueprint for survival of dehydration.</title>
        <authorList>
            <person name="Xiao L."/>
            <person name="Yang G."/>
            <person name="Zhang L."/>
            <person name="Yang X."/>
            <person name="Zhao S."/>
            <person name="Ji Z."/>
            <person name="Zhou Q."/>
            <person name="Hu M."/>
            <person name="Wang Y."/>
            <person name="Chen M."/>
            <person name="Xu Y."/>
            <person name="Jin H."/>
            <person name="Xiao X."/>
            <person name="Hu G."/>
            <person name="Bao F."/>
            <person name="Hu Y."/>
            <person name="Wan P."/>
            <person name="Li L."/>
            <person name="Deng X."/>
            <person name="Kuang T."/>
            <person name="Xiang C."/>
            <person name="Zhu J.K."/>
            <person name="Oliver M.J."/>
            <person name="He Y."/>
        </authorList>
    </citation>
    <scope>NUCLEOTIDE SEQUENCE [LARGE SCALE GENOMIC DNA]</scope>
    <source>
        <strain evidence="2">cv. XS01</strain>
    </source>
</reference>
<organism evidence="1 2">
    <name type="scientific">Dorcoceras hygrometricum</name>
    <dbReference type="NCBI Taxonomy" id="472368"/>
    <lineage>
        <taxon>Eukaryota</taxon>
        <taxon>Viridiplantae</taxon>
        <taxon>Streptophyta</taxon>
        <taxon>Embryophyta</taxon>
        <taxon>Tracheophyta</taxon>
        <taxon>Spermatophyta</taxon>
        <taxon>Magnoliopsida</taxon>
        <taxon>eudicotyledons</taxon>
        <taxon>Gunneridae</taxon>
        <taxon>Pentapetalae</taxon>
        <taxon>asterids</taxon>
        <taxon>lamiids</taxon>
        <taxon>Lamiales</taxon>
        <taxon>Gesneriaceae</taxon>
        <taxon>Didymocarpoideae</taxon>
        <taxon>Trichosporeae</taxon>
        <taxon>Loxocarpinae</taxon>
        <taxon>Dorcoceras</taxon>
    </lineage>
</organism>
<dbReference type="Proteomes" id="UP000250235">
    <property type="component" value="Unassembled WGS sequence"/>
</dbReference>